<dbReference type="SUPFAM" id="SSF56655">
    <property type="entry name" value="Carbohydrate phosphatase"/>
    <property type="match status" value="1"/>
</dbReference>
<reference evidence="8 9" key="1">
    <citation type="submission" date="2017-07" db="EMBL/GenBank/DDBJ databases">
        <title>Genome sequencing and assembly of Paenibacillus rigui.</title>
        <authorList>
            <person name="Mayilraj S."/>
        </authorList>
    </citation>
    <scope>NUCLEOTIDE SEQUENCE [LARGE SCALE GENOMIC DNA]</scope>
    <source>
        <strain evidence="8 9">JCM 16352</strain>
    </source>
</reference>
<evidence type="ECO:0000256" key="5">
    <source>
        <dbReference type="ARBA" id="ARBA00022842"/>
    </source>
</evidence>
<dbReference type="GO" id="GO:0006020">
    <property type="term" value="P:inositol metabolic process"/>
    <property type="evidence" value="ECO:0007669"/>
    <property type="project" value="TreeGrafter"/>
</dbReference>
<name>A0A229UL89_9BACL</name>
<dbReference type="PRINTS" id="PR00377">
    <property type="entry name" value="IMPHPHTASES"/>
</dbReference>
<feature type="binding site" evidence="6">
    <location>
        <position position="95"/>
    </location>
    <ligand>
        <name>Mg(2+)</name>
        <dbReference type="ChEBI" id="CHEBI:18420"/>
        <label>1</label>
        <note>catalytic</note>
    </ligand>
</feature>
<keyword evidence="9" id="KW-1185">Reference proteome</keyword>
<gene>
    <name evidence="8" type="ORF">CF651_22610</name>
</gene>
<sequence>MTYLETAQMMARTAGSLIKQRMDSGFATEEKSSSFDVVTEVDKASEELIRKGILLQHPDHRFLGEEESFVSGKPLQEVLLEAQNEPFLWVVDPIDGTSNFVQGIPGFTVSIALACRGELTVGVVYDPVLDEMFWAEKGQGAYLNGKPIQVASADQLGRSVIATGFPSNMQARGAVYNGLGRLLEQCRTIRSLGSAARHLAYVGAGRLHGFWENGLNAWDVAAGALIVQEAGGTVTDTRGEAYSLLTRDITASNGRIHEAFVSCLE</sequence>
<dbReference type="OrthoDB" id="9772456at2"/>
<evidence type="ECO:0000256" key="6">
    <source>
        <dbReference type="PIRSR" id="PIRSR600760-2"/>
    </source>
</evidence>
<feature type="binding site" evidence="6">
    <location>
        <position position="94"/>
    </location>
    <ligand>
        <name>Mg(2+)</name>
        <dbReference type="ChEBI" id="CHEBI:18420"/>
        <label>1</label>
        <note>catalytic</note>
    </ligand>
</feature>
<evidence type="ECO:0000256" key="4">
    <source>
        <dbReference type="ARBA" id="ARBA00022801"/>
    </source>
</evidence>
<dbReference type="EC" id="3.1.3.25" evidence="7"/>
<feature type="binding site" evidence="6">
    <location>
        <position position="65"/>
    </location>
    <ligand>
        <name>Mg(2+)</name>
        <dbReference type="ChEBI" id="CHEBI:18420"/>
        <label>1</label>
        <note>catalytic</note>
    </ligand>
</feature>
<evidence type="ECO:0000256" key="1">
    <source>
        <dbReference type="ARBA" id="ARBA00001033"/>
    </source>
</evidence>
<dbReference type="CDD" id="cd01639">
    <property type="entry name" value="IMPase"/>
    <property type="match status" value="1"/>
</dbReference>
<dbReference type="Gene3D" id="3.30.540.10">
    <property type="entry name" value="Fructose-1,6-Bisphosphatase, subunit A, domain 1"/>
    <property type="match status" value="1"/>
</dbReference>
<dbReference type="PANTHER" id="PTHR20854:SF4">
    <property type="entry name" value="INOSITOL-1-MONOPHOSPHATASE-RELATED"/>
    <property type="match status" value="1"/>
</dbReference>
<comment type="cofactor">
    <cofactor evidence="2 6 7">
        <name>Mg(2+)</name>
        <dbReference type="ChEBI" id="CHEBI:18420"/>
    </cofactor>
</comment>
<protein>
    <recommendedName>
        <fullName evidence="7">Inositol-1-monophosphatase</fullName>
        <ecNumber evidence="7">3.1.3.25</ecNumber>
    </recommendedName>
</protein>
<dbReference type="GO" id="GO:0007165">
    <property type="term" value="P:signal transduction"/>
    <property type="evidence" value="ECO:0007669"/>
    <property type="project" value="TreeGrafter"/>
</dbReference>
<evidence type="ECO:0000256" key="3">
    <source>
        <dbReference type="ARBA" id="ARBA00022723"/>
    </source>
</evidence>
<dbReference type="InterPro" id="IPR033942">
    <property type="entry name" value="IMPase"/>
</dbReference>
<keyword evidence="3 6" id="KW-0479">Metal-binding</keyword>
<evidence type="ECO:0000313" key="8">
    <source>
        <dbReference type="EMBL" id="OXM84065.1"/>
    </source>
</evidence>
<dbReference type="Pfam" id="PF00459">
    <property type="entry name" value="Inositol_P"/>
    <property type="match status" value="1"/>
</dbReference>
<evidence type="ECO:0000256" key="2">
    <source>
        <dbReference type="ARBA" id="ARBA00001946"/>
    </source>
</evidence>
<dbReference type="PANTHER" id="PTHR20854">
    <property type="entry name" value="INOSITOL MONOPHOSPHATASE"/>
    <property type="match status" value="1"/>
</dbReference>
<feature type="binding site" evidence="6">
    <location>
        <position position="92"/>
    </location>
    <ligand>
        <name>Mg(2+)</name>
        <dbReference type="ChEBI" id="CHEBI:18420"/>
        <label>1</label>
        <note>catalytic</note>
    </ligand>
</feature>
<dbReference type="GO" id="GO:0046854">
    <property type="term" value="P:phosphatidylinositol phosphate biosynthetic process"/>
    <property type="evidence" value="ECO:0007669"/>
    <property type="project" value="InterPro"/>
</dbReference>
<proteinExistence type="inferred from homology"/>
<keyword evidence="4 7" id="KW-0378">Hydrolase</keyword>
<dbReference type="Proteomes" id="UP000215509">
    <property type="component" value="Unassembled WGS sequence"/>
</dbReference>
<dbReference type="FunFam" id="3.30.540.10:FF:000003">
    <property type="entry name" value="Inositol-1-monophosphatase"/>
    <property type="match status" value="1"/>
</dbReference>
<keyword evidence="5 6" id="KW-0460">Magnesium</keyword>
<comment type="catalytic activity">
    <reaction evidence="1 7">
        <text>a myo-inositol phosphate + H2O = myo-inositol + phosphate</text>
        <dbReference type="Rhea" id="RHEA:24056"/>
        <dbReference type="ChEBI" id="CHEBI:15377"/>
        <dbReference type="ChEBI" id="CHEBI:17268"/>
        <dbReference type="ChEBI" id="CHEBI:43474"/>
        <dbReference type="ChEBI" id="CHEBI:84139"/>
        <dbReference type="EC" id="3.1.3.25"/>
    </reaction>
</comment>
<evidence type="ECO:0000256" key="7">
    <source>
        <dbReference type="RuleBase" id="RU364068"/>
    </source>
</evidence>
<dbReference type="EMBL" id="NMQW01000035">
    <property type="protein sequence ID" value="OXM84065.1"/>
    <property type="molecule type" value="Genomic_DNA"/>
</dbReference>
<accession>A0A229UL89</accession>
<dbReference type="AlphaFoldDB" id="A0A229UL89"/>
<dbReference type="InterPro" id="IPR000760">
    <property type="entry name" value="Inositol_monophosphatase-like"/>
</dbReference>
<organism evidence="8 9">
    <name type="scientific">Paenibacillus rigui</name>
    <dbReference type="NCBI Taxonomy" id="554312"/>
    <lineage>
        <taxon>Bacteria</taxon>
        <taxon>Bacillati</taxon>
        <taxon>Bacillota</taxon>
        <taxon>Bacilli</taxon>
        <taxon>Bacillales</taxon>
        <taxon>Paenibacillaceae</taxon>
        <taxon>Paenibacillus</taxon>
    </lineage>
</organism>
<dbReference type="InterPro" id="IPR020550">
    <property type="entry name" value="Inositol_monophosphatase_CS"/>
</dbReference>
<evidence type="ECO:0000313" key="9">
    <source>
        <dbReference type="Proteomes" id="UP000215509"/>
    </source>
</evidence>
<dbReference type="PROSITE" id="PS00630">
    <property type="entry name" value="IMP_2"/>
    <property type="match status" value="1"/>
</dbReference>
<comment type="caution">
    <text evidence="8">The sequence shown here is derived from an EMBL/GenBank/DDBJ whole genome shotgun (WGS) entry which is preliminary data.</text>
</comment>
<comment type="similarity">
    <text evidence="7">Belongs to the inositol monophosphatase superfamily.</text>
</comment>
<dbReference type="Gene3D" id="3.40.190.80">
    <property type="match status" value="1"/>
</dbReference>
<feature type="binding site" evidence="6">
    <location>
        <position position="219"/>
    </location>
    <ligand>
        <name>Mg(2+)</name>
        <dbReference type="ChEBI" id="CHEBI:18420"/>
        <label>1</label>
        <note>catalytic</note>
    </ligand>
</feature>
<dbReference type="GO" id="GO:0008934">
    <property type="term" value="F:inositol monophosphate 1-phosphatase activity"/>
    <property type="evidence" value="ECO:0007669"/>
    <property type="project" value="InterPro"/>
</dbReference>
<dbReference type="GO" id="GO:0046872">
    <property type="term" value="F:metal ion binding"/>
    <property type="evidence" value="ECO:0007669"/>
    <property type="project" value="UniProtKB-KW"/>
</dbReference>